<keyword evidence="2" id="KW-1185">Reference proteome</keyword>
<feature type="non-terminal residue" evidence="1">
    <location>
        <position position="1"/>
    </location>
</feature>
<reference evidence="1" key="1">
    <citation type="submission" date="2021-06" db="EMBL/GenBank/DDBJ databases">
        <authorList>
            <person name="Kallberg Y."/>
            <person name="Tangrot J."/>
            <person name="Rosling A."/>
        </authorList>
    </citation>
    <scope>NUCLEOTIDE SEQUENCE</scope>
    <source>
        <strain evidence="1">IA702</strain>
    </source>
</reference>
<dbReference type="Proteomes" id="UP000789572">
    <property type="component" value="Unassembled WGS sequence"/>
</dbReference>
<organism evidence="1 2">
    <name type="scientific">Paraglomus occultum</name>
    <dbReference type="NCBI Taxonomy" id="144539"/>
    <lineage>
        <taxon>Eukaryota</taxon>
        <taxon>Fungi</taxon>
        <taxon>Fungi incertae sedis</taxon>
        <taxon>Mucoromycota</taxon>
        <taxon>Glomeromycotina</taxon>
        <taxon>Glomeromycetes</taxon>
        <taxon>Paraglomerales</taxon>
        <taxon>Paraglomeraceae</taxon>
        <taxon>Paraglomus</taxon>
    </lineage>
</organism>
<name>A0A9N9GEN6_9GLOM</name>
<sequence length="122" mass="14184">RVPPEFFNQVKRNWQPPFLMETVALTDTNIDIIPNIGQLADANNITSNVDDVEDNNIDASFDELINVTRKTLDLLEEQKSKGSTRWCKGVKRYLVTDVEQYRRKRTMPLTWKGHNGSTRYLE</sequence>
<dbReference type="AlphaFoldDB" id="A0A9N9GEN6"/>
<comment type="caution">
    <text evidence="1">The sequence shown here is derived from an EMBL/GenBank/DDBJ whole genome shotgun (WGS) entry which is preliminary data.</text>
</comment>
<gene>
    <name evidence="1" type="ORF">POCULU_LOCUS7521</name>
</gene>
<proteinExistence type="predicted"/>
<evidence type="ECO:0000313" key="2">
    <source>
        <dbReference type="Proteomes" id="UP000789572"/>
    </source>
</evidence>
<protein>
    <submittedName>
        <fullName evidence="1">7589_t:CDS:1</fullName>
    </submittedName>
</protein>
<evidence type="ECO:0000313" key="1">
    <source>
        <dbReference type="EMBL" id="CAG8602145.1"/>
    </source>
</evidence>
<accession>A0A9N9GEN6</accession>
<dbReference type="EMBL" id="CAJVPJ010001736">
    <property type="protein sequence ID" value="CAG8602145.1"/>
    <property type="molecule type" value="Genomic_DNA"/>
</dbReference>
<dbReference type="OrthoDB" id="2440385at2759"/>